<dbReference type="RefSeq" id="XP_055876279.1">
    <property type="nucleotide sequence ID" value="XM_056020304.1"/>
</dbReference>
<feature type="compositionally biased region" description="Low complexity" evidence="5">
    <location>
        <begin position="365"/>
        <end position="375"/>
    </location>
</feature>
<sequence>MLNVTPVTLLFRMNHHYPDNFGYGRGTPAIPGINYASGGYADPSAMARMNQPRDNYQMPHYPMMQQQAAMYGQGGYVSQQNNPYTNIAGYGNYGMQGVGQSSMVMGGRQGDINRAGANNNMMNAYYTSDPRSSPQTLNTQGPSYNHAQSNPHVSHHHMGIMSPQNSCQTTMVTQNSGTVTMATKTQHSQNVQSPSNSSQLINQVPCHQNTGTFGNPNSPHMVPCSHHVPQHPMRHPTNQQNPQEVADNILQMASAYPSNQTVQVPLKSRPAPYHIPRSPHYSVQHSDLSHTSPNPQQQQSPVSSQTSPSPSSSSVKSPAPVLAPIPNPIPSPGISGLRSPCNQGMSPCGTQRSPSHMGSTYSGHSQSCPPSQCSSETSPYHHGMSPSDVQHYSPCAMTPSHNYSAYSASPTSQRNTPMYSPSGDHTGITGIDHHRQSSYNCSNSSNTGNNLPFINTLKHSSSGYSTSAPPPSHMSNNPLMSLQKLVMLPETQVVDPKSVVNDACLSSHDEGPKNGDGPAEWLSEGLSHSVGFQGKTSSPTNPSDSHSSYISFCGNRERNDSGDKINYQPTDLTTNVDTFSFMDKLQCDGTPESHINVLLNTLETTSQYSDKKETPNLNLDKLNLLKHDHKSPSQLEKKVYENDSHVYSPQNINEPSIFHLSTSEHSQMKEISPSHRSQSNSTNVNQPSHQQPYQADSKVLEPVSLSNTEPFPRGTSHDIQLSQTETSQSERIDLTQLSQAEYKHNTIDNANQQMKSSQIDNINQISQEESFQPQTQSSQSDGSINIKQLLPTQSSQDRNTDIENLAESQLTPIESTKDKQLLQTLSAQDETAKVKTIFQVQENVFNKSDLKVNVRNNSPNPAITLSNDDSKKMHIEVVDKAVEPFDRSLVSPERKNGKIIEDVKRMLVQCRSPGVLSEVPILTNGLNGTTCESELEQNCDVGIKRHHGLNTIVKSKLSCTKRSTHFTRVTPCSISVGADERAACERFAFRRNGLSRIPRTTRMLFNGRNRNDSTGNDDSDESSENVSEGNFLLSESPPQDGSKKRPSATRKSDNKKPTLSSMSTATKVSEGDSKSAETVISGSNGCVSYGNNDASDDDVYYEGVDSSDIFINNCSSDESITSVTEAKNIASIPSCKGDETHPQNTHHSSKVEEKEESHDKEQKEANGSNIDQTKTLNIDIDSPPSKRLRRSSGQKAQEKLKALSMSKRTVNSSSSDSSVTLDSSNEVDQQIILKSTVIKRESVELTHKEDSLKDTSMKTDWLKPSQPSLKSNNKYPVVVLEKSNVSINSSPVIKKEHSDLIDLTQDSELDVTVDSDCSRTIESYKEVENIKTEIESKTNNNNKKRVVSRKKTSKKQLRIKKMKEKESLKGNKHDELKDSFKSMKFSRTLDLMKSRRKRESSSLGPFIRVTGKINEPPEKVIVFYQPVQDTALLANTAKNKKSNIPHGATAVHMVTNLPTDKVAMVPSNRTISQSPWGCAFCGHHSSYRFLGDLFGPYYNENELARVESIAQEESKKSDNTKERKNADLSGSGKKNKEDSQSEKNVARRRKSALSTKTIEQELPPEEIWVHEACAMWSPGVCLIGNKMYGLDEAVKDAADAICSVCKSKGAMIGCLNKGCAMKYHFICAIDKDCYLDEENLSILCPKHKDKKLNALCTSRS</sequence>
<feature type="compositionally biased region" description="Low complexity" evidence="5">
    <location>
        <begin position="292"/>
        <end position="320"/>
    </location>
</feature>
<name>A0A9W2ZMV0_BIOGL</name>
<keyword evidence="2" id="KW-0479">Metal-binding</keyword>
<feature type="region of interest" description="Disordered" evidence="5">
    <location>
        <begin position="1510"/>
        <end position="1554"/>
    </location>
</feature>
<dbReference type="InterPro" id="IPR013083">
    <property type="entry name" value="Znf_RING/FYVE/PHD"/>
</dbReference>
<dbReference type="GO" id="GO:0008270">
    <property type="term" value="F:zinc ion binding"/>
    <property type="evidence" value="ECO:0007669"/>
    <property type="project" value="UniProtKB-KW"/>
</dbReference>
<dbReference type="InterPro" id="IPR052440">
    <property type="entry name" value="Trans_Reg/Chrom_Remod"/>
</dbReference>
<dbReference type="PANTHER" id="PTHR14955:SF4">
    <property type="entry name" value="PHD-TYPE DOMAIN-CONTAINING PROTEIN"/>
    <property type="match status" value="1"/>
</dbReference>
<keyword evidence="4" id="KW-0862">Zinc</keyword>
<dbReference type="Gene3D" id="3.30.40.10">
    <property type="entry name" value="Zinc/RING finger domain, C3HC4 (zinc finger)"/>
    <property type="match status" value="1"/>
</dbReference>
<dbReference type="SMART" id="SM00249">
    <property type="entry name" value="PHD"/>
    <property type="match status" value="1"/>
</dbReference>
<feature type="compositionally biased region" description="Basic and acidic residues" evidence="5">
    <location>
        <begin position="1149"/>
        <end position="1164"/>
    </location>
</feature>
<feature type="compositionally biased region" description="Basic and acidic residues" evidence="5">
    <location>
        <begin position="1512"/>
        <end position="1526"/>
    </location>
</feature>
<feature type="compositionally biased region" description="Polar residues" evidence="5">
    <location>
        <begin position="1057"/>
        <end position="1067"/>
    </location>
</feature>
<protein>
    <submittedName>
        <fullName evidence="8">Mucin-4-like isoform X1</fullName>
    </submittedName>
</protein>
<evidence type="ECO:0000313" key="8">
    <source>
        <dbReference type="RefSeq" id="XP_055876279.1"/>
    </source>
</evidence>
<feature type="compositionally biased region" description="Polar residues" evidence="5">
    <location>
        <begin position="1165"/>
        <end position="1176"/>
    </location>
</feature>
<feature type="region of interest" description="Disordered" evidence="5">
    <location>
        <begin position="128"/>
        <end position="160"/>
    </location>
</feature>
<dbReference type="OrthoDB" id="10029243at2759"/>
<dbReference type="InterPro" id="IPR001965">
    <property type="entry name" value="Znf_PHD"/>
</dbReference>
<feature type="region of interest" description="Disordered" evidence="5">
    <location>
        <begin position="663"/>
        <end position="732"/>
    </location>
</feature>
<evidence type="ECO:0000256" key="5">
    <source>
        <dbReference type="SAM" id="MobiDB-lite"/>
    </source>
</evidence>
<feature type="compositionally biased region" description="Polar residues" evidence="5">
    <location>
        <begin position="129"/>
        <end position="152"/>
    </location>
</feature>
<feature type="compositionally biased region" description="Basic and acidic residues" evidence="5">
    <location>
        <begin position="1534"/>
        <end position="1545"/>
    </location>
</feature>
<dbReference type="Proteomes" id="UP001165740">
    <property type="component" value="Chromosome 2"/>
</dbReference>
<feature type="compositionally biased region" description="Polar residues" evidence="5">
    <location>
        <begin position="340"/>
        <end position="364"/>
    </location>
</feature>
<feature type="compositionally biased region" description="Polar residues" evidence="5">
    <location>
        <begin position="405"/>
        <end position="419"/>
    </location>
</feature>
<feature type="region of interest" description="Disordered" evidence="5">
    <location>
        <begin position="503"/>
        <end position="523"/>
    </location>
</feature>
<feature type="region of interest" description="Disordered" evidence="5">
    <location>
        <begin position="269"/>
        <end position="387"/>
    </location>
</feature>
<feature type="region of interest" description="Disordered" evidence="5">
    <location>
        <begin position="1132"/>
        <end position="1224"/>
    </location>
</feature>
<keyword evidence="1" id="KW-0597">Phosphoprotein</keyword>
<feature type="region of interest" description="Disordered" evidence="5">
    <location>
        <begin position="1000"/>
        <end position="1077"/>
    </location>
</feature>
<feature type="compositionally biased region" description="Polar residues" evidence="5">
    <location>
        <begin position="717"/>
        <end position="727"/>
    </location>
</feature>
<evidence type="ECO:0000256" key="2">
    <source>
        <dbReference type="ARBA" id="ARBA00022723"/>
    </source>
</evidence>
<proteinExistence type="predicted"/>
<feature type="domain" description="PHD-type" evidence="6">
    <location>
        <begin position="1548"/>
        <end position="1648"/>
    </location>
</feature>
<dbReference type="PROSITE" id="PS51805">
    <property type="entry name" value="EPHD"/>
    <property type="match status" value="1"/>
</dbReference>
<dbReference type="GO" id="GO:0006357">
    <property type="term" value="P:regulation of transcription by RNA polymerase II"/>
    <property type="evidence" value="ECO:0007669"/>
    <property type="project" value="TreeGrafter"/>
</dbReference>
<dbReference type="Pfam" id="PF13771">
    <property type="entry name" value="zf-HC5HC2H"/>
    <property type="match status" value="1"/>
</dbReference>
<dbReference type="PANTHER" id="PTHR14955">
    <property type="entry name" value="RETINOIC ACID INDUCED 1/TRANSCRIPTION FACTOR 20"/>
    <property type="match status" value="1"/>
</dbReference>
<evidence type="ECO:0000256" key="1">
    <source>
        <dbReference type="ARBA" id="ARBA00022553"/>
    </source>
</evidence>
<dbReference type="OMA" id="YIPESNH"/>
<feature type="compositionally biased region" description="Polar residues" evidence="5">
    <location>
        <begin position="281"/>
        <end position="291"/>
    </location>
</feature>
<dbReference type="GO" id="GO:0005634">
    <property type="term" value="C:nucleus"/>
    <property type="evidence" value="ECO:0007669"/>
    <property type="project" value="TreeGrafter"/>
</dbReference>
<evidence type="ECO:0000259" key="6">
    <source>
        <dbReference type="PROSITE" id="PS51805"/>
    </source>
</evidence>
<evidence type="ECO:0000256" key="3">
    <source>
        <dbReference type="ARBA" id="ARBA00022771"/>
    </source>
</evidence>
<gene>
    <name evidence="8" type="primary">LOC106068545</name>
</gene>
<evidence type="ECO:0000256" key="4">
    <source>
        <dbReference type="ARBA" id="ARBA00022833"/>
    </source>
</evidence>
<feature type="compositionally biased region" description="Polar residues" evidence="5">
    <location>
        <begin position="674"/>
        <end position="694"/>
    </location>
</feature>
<feature type="compositionally biased region" description="Pro residues" evidence="5">
    <location>
        <begin position="321"/>
        <end position="331"/>
    </location>
</feature>
<keyword evidence="7" id="KW-1185">Reference proteome</keyword>
<keyword evidence="3" id="KW-0863">Zinc-finger</keyword>
<organism evidence="7 8">
    <name type="scientific">Biomphalaria glabrata</name>
    <name type="common">Bloodfluke planorb</name>
    <name type="synonym">Freshwater snail</name>
    <dbReference type="NCBI Taxonomy" id="6526"/>
    <lineage>
        <taxon>Eukaryota</taxon>
        <taxon>Metazoa</taxon>
        <taxon>Spiralia</taxon>
        <taxon>Lophotrochozoa</taxon>
        <taxon>Mollusca</taxon>
        <taxon>Gastropoda</taxon>
        <taxon>Heterobranchia</taxon>
        <taxon>Euthyneura</taxon>
        <taxon>Panpulmonata</taxon>
        <taxon>Hygrophila</taxon>
        <taxon>Lymnaeoidea</taxon>
        <taxon>Planorbidae</taxon>
        <taxon>Biomphalaria</taxon>
    </lineage>
</organism>
<feature type="compositionally biased region" description="Low complexity" evidence="5">
    <location>
        <begin position="1209"/>
        <end position="1224"/>
    </location>
</feature>
<dbReference type="CDD" id="cd15668">
    <property type="entry name" value="ePHD_RAI1_like"/>
    <property type="match status" value="1"/>
</dbReference>
<reference evidence="8" key="1">
    <citation type="submission" date="2025-08" db="UniProtKB">
        <authorList>
            <consortium name="RefSeq"/>
        </authorList>
    </citation>
    <scope>IDENTIFICATION</scope>
</reference>
<dbReference type="InterPro" id="IPR034732">
    <property type="entry name" value="EPHD"/>
</dbReference>
<evidence type="ECO:0000313" key="7">
    <source>
        <dbReference type="Proteomes" id="UP001165740"/>
    </source>
</evidence>
<accession>A0A9W2ZMV0</accession>
<dbReference type="GeneID" id="106068545"/>
<feature type="region of interest" description="Disordered" evidence="5">
    <location>
        <begin position="405"/>
        <end position="445"/>
    </location>
</feature>